<gene>
    <name evidence="2" type="ORF">GS399_09645</name>
</gene>
<comment type="caution">
    <text evidence="2">The sequence shown here is derived from an EMBL/GenBank/DDBJ whole genome shotgun (WGS) entry which is preliminary data.</text>
</comment>
<evidence type="ECO:0008006" key="4">
    <source>
        <dbReference type="Google" id="ProtNLM"/>
    </source>
</evidence>
<evidence type="ECO:0000313" key="2">
    <source>
        <dbReference type="EMBL" id="MXV51231.1"/>
    </source>
</evidence>
<dbReference type="RefSeq" id="WP_202409422.1">
    <property type="nucleotide sequence ID" value="NZ_WVHT01000004.1"/>
</dbReference>
<dbReference type="AlphaFoldDB" id="A0A7K1YA58"/>
<evidence type="ECO:0000313" key="3">
    <source>
        <dbReference type="Proteomes" id="UP000466586"/>
    </source>
</evidence>
<dbReference type="PANTHER" id="PTHR13833">
    <property type="match status" value="1"/>
</dbReference>
<dbReference type="Gene3D" id="2.120.10.30">
    <property type="entry name" value="TolB, C-terminal domain"/>
    <property type="match status" value="1"/>
</dbReference>
<sequence length="353" mass="38687">MKKNLLIAVLIGVVISSCKKDISVSDQTVISTAKDQLSVSAGNTILIVKTIAGMRDSTGPTLVDGTGKDARFKAPLGIYLANTGNLYVADSKNNAIRKVTTDGTVTTLVNPAITAAHFSEPNAVGLYDDGSLAVVDKYDGGGRVSVFKPDGLFDYHDLIRSSLLGLAWDPFTKSFYEGTDFGPPFIHRVGSYYQGYGIDFNKLTYHLPSDYDGRFDSPYYTPRGFFFGFNNIIYMILSDPESLKGDMFKILRDGTPSHIYTDLKFKNVTSIVANHDSRSIYIVDNGAIKVIVNGKLQYITGPNPKHHDSRDGVGTNADVYAYSLALSKDENTLYFTDLNANAVRKVILRLHSN</sequence>
<proteinExistence type="predicted"/>
<name>A0A7K1YA58_9SPHI</name>
<dbReference type="InterPro" id="IPR011042">
    <property type="entry name" value="6-blade_b-propeller_TolB-like"/>
</dbReference>
<keyword evidence="1" id="KW-0677">Repeat</keyword>
<dbReference type="Pfam" id="PF01436">
    <property type="entry name" value="NHL"/>
    <property type="match status" value="1"/>
</dbReference>
<keyword evidence="3" id="KW-1185">Reference proteome</keyword>
<reference evidence="2 3" key="1">
    <citation type="submission" date="2019-11" db="EMBL/GenBank/DDBJ databases">
        <title>Pedobacter sp. HMF7647 Genome sequencing and assembly.</title>
        <authorList>
            <person name="Kang H."/>
            <person name="Kim H."/>
            <person name="Joh K."/>
        </authorList>
    </citation>
    <scope>NUCLEOTIDE SEQUENCE [LARGE SCALE GENOMIC DNA]</scope>
    <source>
        <strain evidence="2 3">HMF7647</strain>
    </source>
</reference>
<dbReference type="PROSITE" id="PS51257">
    <property type="entry name" value="PROKAR_LIPOPROTEIN"/>
    <property type="match status" value="1"/>
</dbReference>
<organism evidence="2 3">
    <name type="scientific">Hufsiella arboris</name>
    <dbReference type="NCBI Taxonomy" id="2695275"/>
    <lineage>
        <taxon>Bacteria</taxon>
        <taxon>Pseudomonadati</taxon>
        <taxon>Bacteroidota</taxon>
        <taxon>Sphingobacteriia</taxon>
        <taxon>Sphingobacteriales</taxon>
        <taxon>Sphingobacteriaceae</taxon>
        <taxon>Hufsiella</taxon>
    </lineage>
</organism>
<dbReference type="SUPFAM" id="SSF101898">
    <property type="entry name" value="NHL repeat"/>
    <property type="match status" value="1"/>
</dbReference>
<accession>A0A7K1YA58</accession>
<dbReference type="EMBL" id="WVHT01000004">
    <property type="protein sequence ID" value="MXV51231.1"/>
    <property type="molecule type" value="Genomic_DNA"/>
</dbReference>
<dbReference type="InterPro" id="IPR001258">
    <property type="entry name" value="NHL_repeat"/>
</dbReference>
<dbReference type="PANTHER" id="PTHR13833:SF71">
    <property type="entry name" value="NHL DOMAIN-CONTAINING PROTEIN"/>
    <property type="match status" value="1"/>
</dbReference>
<dbReference type="Proteomes" id="UP000466586">
    <property type="component" value="Unassembled WGS sequence"/>
</dbReference>
<evidence type="ECO:0000256" key="1">
    <source>
        <dbReference type="ARBA" id="ARBA00022737"/>
    </source>
</evidence>
<protein>
    <recommendedName>
        <fullName evidence="4">6-bladed beta-propeller</fullName>
    </recommendedName>
</protein>